<dbReference type="InterPro" id="IPR038717">
    <property type="entry name" value="Tc1-like_DDE_dom"/>
</dbReference>
<gene>
    <name evidence="2" type="ORF">CKO28_11835</name>
</gene>
<proteinExistence type="predicted"/>
<comment type="caution">
    <text evidence="2">The sequence shown here is derived from an EMBL/GenBank/DDBJ whole genome shotgun (WGS) entry which is preliminary data.</text>
</comment>
<dbReference type="InterPro" id="IPR036397">
    <property type="entry name" value="RNaseH_sf"/>
</dbReference>
<dbReference type="Pfam" id="PF13358">
    <property type="entry name" value="DDE_3"/>
    <property type="match status" value="1"/>
</dbReference>
<name>A0ABS1DFQ8_9PROT</name>
<protein>
    <submittedName>
        <fullName evidence="2">IS630 family transposase</fullName>
    </submittedName>
</protein>
<feature type="domain" description="Tc1-like transposase DDE" evidence="1">
    <location>
        <begin position="3"/>
        <end position="80"/>
    </location>
</feature>
<organism evidence="2 3">
    <name type="scientific">Rhodovibrio sodomensis</name>
    <dbReference type="NCBI Taxonomy" id="1088"/>
    <lineage>
        <taxon>Bacteria</taxon>
        <taxon>Pseudomonadati</taxon>
        <taxon>Pseudomonadota</taxon>
        <taxon>Alphaproteobacteria</taxon>
        <taxon>Rhodospirillales</taxon>
        <taxon>Rhodovibrionaceae</taxon>
        <taxon>Rhodovibrio</taxon>
    </lineage>
</organism>
<keyword evidence="3" id="KW-1185">Reference proteome</keyword>
<accession>A0ABS1DFQ8</accession>
<evidence type="ECO:0000259" key="1">
    <source>
        <dbReference type="Pfam" id="PF13358"/>
    </source>
</evidence>
<dbReference type="RefSeq" id="WP_200341040.1">
    <property type="nucleotide sequence ID" value="NZ_NRRL01000029.1"/>
</dbReference>
<evidence type="ECO:0000313" key="3">
    <source>
        <dbReference type="Proteomes" id="UP001296873"/>
    </source>
</evidence>
<dbReference type="Proteomes" id="UP001296873">
    <property type="component" value="Unassembled WGS sequence"/>
</dbReference>
<sequence length="120" mass="14442">QLLAKIEARNPDKRVIHVIWDNAAYHKGPDVREFLARPECRVHLIQLPPYCPHLNPIERLWAVMHQRVTHNRHYPTRKQFADAILAFFRETIPREWKAFREQVSDNFRIITHQDFRVLEG</sequence>
<evidence type="ECO:0000313" key="2">
    <source>
        <dbReference type="EMBL" id="MBK1668719.1"/>
    </source>
</evidence>
<dbReference type="EMBL" id="NRRL01000029">
    <property type="protein sequence ID" value="MBK1668719.1"/>
    <property type="molecule type" value="Genomic_DNA"/>
</dbReference>
<reference evidence="2 3" key="1">
    <citation type="journal article" date="2020" name="Microorganisms">
        <title>Osmotic Adaptation and Compatible Solute Biosynthesis of Phototrophic Bacteria as Revealed from Genome Analyses.</title>
        <authorList>
            <person name="Imhoff J.F."/>
            <person name="Rahn T."/>
            <person name="Kunzel S."/>
            <person name="Keller A."/>
            <person name="Neulinger S.C."/>
        </authorList>
    </citation>
    <scope>NUCLEOTIDE SEQUENCE [LARGE SCALE GENOMIC DNA]</scope>
    <source>
        <strain evidence="2 3">DSM 9895</strain>
    </source>
</reference>
<feature type="non-terminal residue" evidence="2">
    <location>
        <position position="1"/>
    </location>
</feature>
<dbReference type="Gene3D" id="3.30.420.10">
    <property type="entry name" value="Ribonuclease H-like superfamily/Ribonuclease H"/>
    <property type="match status" value="1"/>
</dbReference>